<name>A0ABT0BHW3_9SPHN</name>
<gene>
    <name evidence="1" type="ORF">MTR62_18490</name>
</gene>
<accession>A0ABT0BHW3</accession>
<evidence type="ECO:0000313" key="1">
    <source>
        <dbReference type="EMBL" id="MCJ2184661.1"/>
    </source>
</evidence>
<dbReference type="EMBL" id="JALHLF010000127">
    <property type="protein sequence ID" value="MCJ2184661.1"/>
    <property type="molecule type" value="Genomic_DNA"/>
</dbReference>
<protein>
    <submittedName>
        <fullName evidence="1">Uncharacterized protein</fullName>
    </submittedName>
</protein>
<dbReference type="Proteomes" id="UP001162881">
    <property type="component" value="Unassembled WGS sequence"/>
</dbReference>
<reference evidence="1" key="1">
    <citation type="submission" date="2022-03" db="EMBL/GenBank/DDBJ databases">
        <title>Identification of a novel bacterium isolated from mangrove sediments.</title>
        <authorList>
            <person name="Pan X."/>
        </authorList>
    </citation>
    <scope>NUCLEOTIDE SEQUENCE</scope>
    <source>
        <strain evidence="1">B1949</strain>
    </source>
</reference>
<keyword evidence="2" id="KW-1185">Reference proteome</keyword>
<sequence length="91" mass="9839">MTRYPNDLALPAQIETAPGTLRPITVAALDERTCELHENLNELNLSASAHLWLGAIGPLTVRPSAESRTRLDFDGAIHPAIVAHFNGRGQS</sequence>
<proteinExistence type="predicted"/>
<dbReference type="RefSeq" id="WP_244023714.1">
    <property type="nucleotide sequence ID" value="NZ_JALHLF010000127.1"/>
</dbReference>
<comment type="caution">
    <text evidence="1">The sequence shown here is derived from an EMBL/GenBank/DDBJ whole genome shotgun (WGS) entry which is preliminary data.</text>
</comment>
<organism evidence="1 2">
    <name type="scientific">Novosphingobium organovorum</name>
    <dbReference type="NCBI Taxonomy" id="2930092"/>
    <lineage>
        <taxon>Bacteria</taxon>
        <taxon>Pseudomonadati</taxon>
        <taxon>Pseudomonadota</taxon>
        <taxon>Alphaproteobacteria</taxon>
        <taxon>Sphingomonadales</taxon>
        <taxon>Sphingomonadaceae</taxon>
        <taxon>Novosphingobium</taxon>
    </lineage>
</organism>
<evidence type="ECO:0000313" key="2">
    <source>
        <dbReference type="Proteomes" id="UP001162881"/>
    </source>
</evidence>